<dbReference type="EMBL" id="CACVKT020005897">
    <property type="protein sequence ID" value="CAC5398463.1"/>
    <property type="molecule type" value="Genomic_DNA"/>
</dbReference>
<accession>A0A6J8CPQ2</accession>
<comment type="function">
    <text evidence="2">May mediate accelerated ATP-independent bidirectional transbilayer migration of phospholipids upon binding calcium ions that results in a loss of phospholipid asymmetry in the plasma membrane.</text>
</comment>
<dbReference type="InterPro" id="IPR025659">
    <property type="entry name" value="Tubby-like_C"/>
</dbReference>
<feature type="compositionally biased region" description="Low complexity" evidence="3">
    <location>
        <begin position="67"/>
        <end position="76"/>
    </location>
</feature>
<name>A0A6J8CPQ2_MYTCO</name>
<sequence>MNNFAINQMTWDRRYRDEHEDDQRGFDRSLRQRVFQHSMENINMSDQKPATADPNQVNMQMQYGQPQGYGMQQVQGAPPPGYAQPGYGAPPQQGYGAPPQQGYGPPPQGYGAPPQGYAPGFGPPPGAPPQQQWAARPDAIPGCPPGLEYLTTLDQMLVKQQIELMELITGWETSNRYKVLNSMGQQIYFAAEESDMCMRQCCGPQRGFTIHITDNLGQELIQVKREFKCCAGCCWCASSDSIAHEISIEAPPGQVVGYVRQEQSCWEPNYTIRDANHQPILRMKGPCCIIQGPCCPQDQEFIISSEDEAHEVGKISKQWTGLLREAFTDADNFGVSFPKDLDVKVKATLLGAVFLIDFMFFEQQQNNNNR</sequence>
<keyword evidence="2" id="KW-0564">Palmitate</keyword>
<proteinExistence type="inferred from homology"/>
<dbReference type="SUPFAM" id="SSF54518">
    <property type="entry name" value="Tubby C-terminal domain-like"/>
    <property type="match status" value="1"/>
</dbReference>
<keyword evidence="5" id="KW-1185">Reference proteome</keyword>
<dbReference type="PANTHER" id="PTHR23248:SF63">
    <property type="entry name" value="PHOSPHOLIPID SCRAMBLASE"/>
    <property type="match status" value="1"/>
</dbReference>
<comment type="cofactor">
    <cofactor evidence="2">
        <name>Ca(2+)</name>
        <dbReference type="ChEBI" id="CHEBI:29108"/>
    </cofactor>
</comment>
<evidence type="ECO:0000256" key="3">
    <source>
        <dbReference type="SAM" id="MobiDB-lite"/>
    </source>
</evidence>
<evidence type="ECO:0000313" key="4">
    <source>
        <dbReference type="EMBL" id="CAC5398463.1"/>
    </source>
</evidence>
<dbReference type="AlphaFoldDB" id="A0A6J8CPQ2"/>
<dbReference type="OrthoDB" id="191150at2759"/>
<evidence type="ECO:0000313" key="5">
    <source>
        <dbReference type="Proteomes" id="UP000507470"/>
    </source>
</evidence>
<comment type="similarity">
    <text evidence="1 2">Belongs to the phospholipid scramblase family.</text>
</comment>
<reference evidence="4 5" key="1">
    <citation type="submission" date="2020-06" db="EMBL/GenBank/DDBJ databases">
        <authorList>
            <person name="Li R."/>
            <person name="Bekaert M."/>
        </authorList>
    </citation>
    <scope>NUCLEOTIDE SEQUENCE [LARGE SCALE GENOMIC DNA]</scope>
    <source>
        <strain evidence="5">wild</strain>
    </source>
</reference>
<organism evidence="4 5">
    <name type="scientific">Mytilus coruscus</name>
    <name type="common">Sea mussel</name>
    <dbReference type="NCBI Taxonomy" id="42192"/>
    <lineage>
        <taxon>Eukaryota</taxon>
        <taxon>Metazoa</taxon>
        <taxon>Spiralia</taxon>
        <taxon>Lophotrochozoa</taxon>
        <taxon>Mollusca</taxon>
        <taxon>Bivalvia</taxon>
        <taxon>Autobranchia</taxon>
        <taxon>Pteriomorphia</taxon>
        <taxon>Mytilida</taxon>
        <taxon>Mytiloidea</taxon>
        <taxon>Mytilidae</taxon>
        <taxon>Mytilinae</taxon>
        <taxon>Mytilus</taxon>
    </lineage>
</organism>
<keyword evidence="2" id="KW-0449">Lipoprotein</keyword>
<dbReference type="PANTHER" id="PTHR23248">
    <property type="entry name" value="PHOSPHOLIPID SCRAMBLASE-RELATED"/>
    <property type="match status" value="1"/>
</dbReference>
<keyword evidence="2" id="KW-0106">Calcium</keyword>
<evidence type="ECO:0000256" key="1">
    <source>
        <dbReference type="ARBA" id="ARBA00005350"/>
    </source>
</evidence>
<gene>
    <name evidence="4" type="ORF">MCOR_32831</name>
</gene>
<dbReference type="InterPro" id="IPR005552">
    <property type="entry name" value="Scramblase"/>
</dbReference>
<dbReference type="Proteomes" id="UP000507470">
    <property type="component" value="Unassembled WGS sequence"/>
</dbReference>
<dbReference type="GO" id="GO:0017128">
    <property type="term" value="F:phospholipid scramblase activity"/>
    <property type="evidence" value="ECO:0007669"/>
    <property type="project" value="InterPro"/>
</dbReference>
<dbReference type="Pfam" id="PF03803">
    <property type="entry name" value="Scramblase"/>
    <property type="match status" value="1"/>
</dbReference>
<feature type="compositionally biased region" description="Low complexity" evidence="3">
    <location>
        <begin position="83"/>
        <end position="120"/>
    </location>
</feature>
<evidence type="ECO:0000256" key="2">
    <source>
        <dbReference type="RuleBase" id="RU363116"/>
    </source>
</evidence>
<protein>
    <recommendedName>
        <fullName evidence="2">Phospholipid scramblase</fullName>
    </recommendedName>
</protein>
<feature type="region of interest" description="Disordered" evidence="3">
    <location>
        <begin position="67"/>
        <end position="134"/>
    </location>
</feature>
<dbReference type="GO" id="GO:0005886">
    <property type="term" value="C:plasma membrane"/>
    <property type="evidence" value="ECO:0007669"/>
    <property type="project" value="TreeGrafter"/>
</dbReference>